<reference evidence="2" key="2">
    <citation type="journal article" date="2015" name="Data Brief">
        <title>Shoot transcriptome of the giant reed, Arundo donax.</title>
        <authorList>
            <person name="Barrero R.A."/>
            <person name="Guerrero F.D."/>
            <person name="Moolhuijzen P."/>
            <person name="Goolsby J.A."/>
            <person name="Tidwell J."/>
            <person name="Bellgard S.E."/>
            <person name="Bellgard M.I."/>
        </authorList>
    </citation>
    <scope>NUCLEOTIDE SEQUENCE</scope>
    <source>
        <tissue evidence="2">Shoot tissue taken approximately 20 cm above the soil surface</tissue>
    </source>
</reference>
<name>A0A0A8XYF1_ARUDO</name>
<dbReference type="AlphaFoldDB" id="A0A0A8XYF1"/>
<evidence type="ECO:0000313" key="2">
    <source>
        <dbReference type="EMBL" id="JAD19019.1"/>
    </source>
</evidence>
<accession>A0A0A8XYF1</accession>
<feature type="region of interest" description="Disordered" evidence="1">
    <location>
        <begin position="1"/>
        <end position="20"/>
    </location>
</feature>
<feature type="compositionally biased region" description="Basic and acidic residues" evidence="1">
    <location>
        <begin position="1"/>
        <end position="14"/>
    </location>
</feature>
<sequence length="43" mass="5217">MHKMKDDVLRPNRKQERKKCQTKVMLKIGGFHSVTSWIHTMEY</sequence>
<evidence type="ECO:0000256" key="1">
    <source>
        <dbReference type="SAM" id="MobiDB-lite"/>
    </source>
</evidence>
<organism evidence="2">
    <name type="scientific">Arundo donax</name>
    <name type="common">Giant reed</name>
    <name type="synonym">Donax arundinaceus</name>
    <dbReference type="NCBI Taxonomy" id="35708"/>
    <lineage>
        <taxon>Eukaryota</taxon>
        <taxon>Viridiplantae</taxon>
        <taxon>Streptophyta</taxon>
        <taxon>Embryophyta</taxon>
        <taxon>Tracheophyta</taxon>
        <taxon>Spermatophyta</taxon>
        <taxon>Magnoliopsida</taxon>
        <taxon>Liliopsida</taxon>
        <taxon>Poales</taxon>
        <taxon>Poaceae</taxon>
        <taxon>PACMAD clade</taxon>
        <taxon>Arundinoideae</taxon>
        <taxon>Arundineae</taxon>
        <taxon>Arundo</taxon>
    </lineage>
</organism>
<protein>
    <submittedName>
        <fullName evidence="2">Uncharacterized protein</fullName>
    </submittedName>
</protein>
<dbReference type="EMBL" id="GBRH01278876">
    <property type="protein sequence ID" value="JAD19019.1"/>
    <property type="molecule type" value="Transcribed_RNA"/>
</dbReference>
<reference evidence="2" key="1">
    <citation type="submission" date="2014-09" db="EMBL/GenBank/DDBJ databases">
        <authorList>
            <person name="Magalhaes I.L.F."/>
            <person name="Oliveira U."/>
            <person name="Santos F.R."/>
            <person name="Vidigal T.H.D.A."/>
            <person name="Brescovit A.D."/>
            <person name="Santos A.J."/>
        </authorList>
    </citation>
    <scope>NUCLEOTIDE SEQUENCE</scope>
    <source>
        <tissue evidence="2">Shoot tissue taken approximately 20 cm above the soil surface</tissue>
    </source>
</reference>
<proteinExistence type="predicted"/>